<dbReference type="InterPro" id="IPR036291">
    <property type="entry name" value="NAD(P)-bd_dom_sf"/>
</dbReference>
<gene>
    <name evidence="4" type="ORF">GCM10007116_04190</name>
    <name evidence="3" type="ORF">HS1genome_1653</name>
</gene>
<dbReference type="KEGG" id="sacd:HS1genome_1653"/>
<reference evidence="3" key="3">
    <citation type="journal article" date="2019" name="BMC Res. Notes">
        <title>Complete genome sequence of the Sulfodiicoccus acidiphilus strain HS-1T, the first crenarchaeon that lacks polB3, isolated from an acidic hot spring in Ohwaku-dani, Hakone, Japan.</title>
        <authorList>
            <person name="Sakai H.D."/>
            <person name="Kurosawa N."/>
        </authorList>
    </citation>
    <scope>NUCLEOTIDE SEQUENCE</scope>
    <source>
        <strain evidence="3">HS-1</strain>
    </source>
</reference>
<dbReference type="EC" id="5.1.3.2" evidence="3"/>
<feature type="domain" description="NAD-dependent epimerase/dehydratase" evidence="2">
    <location>
        <begin position="3"/>
        <end position="229"/>
    </location>
</feature>
<protein>
    <submittedName>
        <fullName evidence="3">UDP-glucose 4-epimerase-like protein</fullName>
        <ecNumber evidence="3">5.1.3.2</ecNumber>
    </submittedName>
</protein>
<evidence type="ECO:0000313" key="4">
    <source>
        <dbReference type="EMBL" id="GGT89507.1"/>
    </source>
</evidence>
<sequence length="302" mass="33576">MYLVTGASGFMGKFLVERLANAGEVIATGRSSSPFKRGVKYVKLDVSDREEVDRVFSEYRPDVVFHMAALMADACESNPTEAFRVNVRGTENLLEASSKYGAKRFVFASSISVYGLDVPRPVREEHAGKPSLLYGVTKYYGEMVGLWYDRKGLLEFRAVRPSVVFGPGRVRGPSSQYSSAIVDAALRGEKVVIRNPDDRVNYIYVRDAVEVTARLGEIASAPSKVYNAGGFSCTVMEFVEAVREIVPGTQYVISPSPSVKYVTEIDNTLAERELGWRPRFDLRKSIEDYVNTVKRGSDVFTL</sequence>
<proteinExistence type="inferred from homology"/>
<dbReference type="OrthoDB" id="4907at2157"/>
<dbReference type="SUPFAM" id="SSF51735">
    <property type="entry name" value="NAD(P)-binding Rossmann-fold domains"/>
    <property type="match status" value="1"/>
</dbReference>
<organism evidence="3 5">
    <name type="scientific">Sulfodiicoccus acidiphilus</name>
    <dbReference type="NCBI Taxonomy" id="1670455"/>
    <lineage>
        <taxon>Archaea</taxon>
        <taxon>Thermoproteota</taxon>
        <taxon>Thermoprotei</taxon>
        <taxon>Sulfolobales</taxon>
        <taxon>Sulfolobaceae</taxon>
        <taxon>Sulfodiicoccus</taxon>
    </lineage>
</organism>
<evidence type="ECO:0000256" key="1">
    <source>
        <dbReference type="ARBA" id="ARBA00007637"/>
    </source>
</evidence>
<dbReference type="GO" id="GO:0003978">
    <property type="term" value="F:UDP-glucose 4-epimerase activity"/>
    <property type="evidence" value="ECO:0007669"/>
    <property type="project" value="UniProtKB-EC"/>
</dbReference>
<dbReference type="InterPro" id="IPR001509">
    <property type="entry name" value="Epimerase_deHydtase"/>
</dbReference>
<keyword evidence="3" id="KW-0413">Isomerase</keyword>
<dbReference type="EMBL" id="AP018553">
    <property type="protein sequence ID" value="BBD73264.1"/>
    <property type="molecule type" value="Genomic_DNA"/>
</dbReference>
<dbReference type="AlphaFoldDB" id="A0A348B512"/>
<comment type="similarity">
    <text evidence="1">Belongs to the NAD(P)-dependent epimerase/dehydratase family.</text>
</comment>
<keyword evidence="5" id="KW-1185">Reference proteome</keyword>
<dbReference type="Proteomes" id="UP000616143">
    <property type="component" value="Unassembled WGS sequence"/>
</dbReference>
<dbReference type="RefSeq" id="WP_126450375.1">
    <property type="nucleotide sequence ID" value="NZ_AP018553.1"/>
</dbReference>
<dbReference type="Pfam" id="PF01370">
    <property type="entry name" value="Epimerase"/>
    <property type="match status" value="1"/>
</dbReference>
<reference evidence="5" key="2">
    <citation type="submission" date="2018-04" db="EMBL/GenBank/DDBJ databases">
        <title>Complete genome sequence of Sulfodiicoccus acidiphilus strain HS-1.</title>
        <authorList>
            <person name="Sakai H.D."/>
            <person name="Kurosawa N."/>
        </authorList>
    </citation>
    <scope>NUCLEOTIDE SEQUENCE [LARGE SCALE GENOMIC DNA]</scope>
    <source>
        <strain evidence="5">HS-1</strain>
    </source>
</reference>
<name>A0A348B512_9CREN</name>
<dbReference type="Gene3D" id="3.40.50.720">
    <property type="entry name" value="NAD(P)-binding Rossmann-like Domain"/>
    <property type="match status" value="1"/>
</dbReference>
<dbReference type="GeneID" id="38667147"/>
<dbReference type="PANTHER" id="PTHR43000">
    <property type="entry name" value="DTDP-D-GLUCOSE 4,6-DEHYDRATASE-RELATED"/>
    <property type="match status" value="1"/>
</dbReference>
<dbReference type="Proteomes" id="UP000276741">
    <property type="component" value="Chromosome"/>
</dbReference>
<dbReference type="EMBL" id="BMQS01000003">
    <property type="protein sequence ID" value="GGT89507.1"/>
    <property type="molecule type" value="Genomic_DNA"/>
</dbReference>
<accession>A0A348B512</accession>
<evidence type="ECO:0000259" key="2">
    <source>
        <dbReference type="Pfam" id="PF01370"/>
    </source>
</evidence>
<evidence type="ECO:0000313" key="5">
    <source>
        <dbReference type="Proteomes" id="UP000276741"/>
    </source>
</evidence>
<evidence type="ECO:0000313" key="3">
    <source>
        <dbReference type="EMBL" id="BBD73264.1"/>
    </source>
</evidence>
<reference evidence="4" key="4">
    <citation type="submission" date="2020-09" db="EMBL/GenBank/DDBJ databases">
        <authorList>
            <person name="Sun Q."/>
            <person name="Ohkuma M."/>
        </authorList>
    </citation>
    <scope>NUCLEOTIDE SEQUENCE</scope>
    <source>
        <strain evidence="4">JCM 31740</strain>
    </source>
</reference>
<reference evidence="4" key="1">
    <citation type="journal article" date="2014" name="Int. J. Syst. Evol. Microbiol.">
        <title>Complete genome sequence of Corynebacterium casei LMG S-19264T (=DSM 44701T), isolated from a smear-ripened cheese.</title>
        <authorList>
            <consortium name="US DOE Joint Genome Institute (JGI-PGF)"/>
            <person name="Walter F."/>
            <person name="Albersmeier A."/>
            <person name="Kalinowski J."/>
            <person name="Ruckert C."/>
        </authorList>
    </citation>
    <scope>NUCLEOTIDE SEQUENCE</scope>
    <source>
        <strain evidence="4">JCM 31740</strain>
    </source>
</reference>